<feature type="region of interest" description="Disordered" evidence="1">
    <location>
        <begin position="1"/>
        <end position="42"/>
    </location>
</feature>
<reference evidence="2 3" key="1">
    <citation type="journal article" date="2015" name="Nat. Commun.">
        <title>Outbred genome sequencing and CRISPR/Cas9 gene editing in butterflies.</title>
        <authorList>
            <person name="Li X."/>
            <person name="Fan D."/>
            <person name="Zhang W."/>
            <person name="Liu G."/>
            <person name="Zhang L."/>
            <person name="Zhao L."/>
            <person name="Fang X."/>
            <person name="Chen L."/>
            <person name="Dong Y."/>
            <person name="Chen Y."/>
            <person name="Ding Y."/>
            <person name="Zhao R."/>
            <person name="Feng M."/>
            <person name="Zhu Y."/>
            <person name="Feng Y."/>
            <person name="Jiang X."/>
            <person name="Zhu D."/>
            <person name="Xiang H."/>
            <person name="Feng X."/>
            <person name="Li S."/>
            <person name="Wang J."/>
            <person name="Zhang G."/>
            <person name="Kronforst M.R."/>
            <person name="Wang W."/>
        </authorList>
    </citation>
    <scope>NUCLEOTIDE SEQUENCE [LARGE SCALE GENOMIC DNA]</scope>
    <source>
        <strain evidence="2">Ya'a_city_454_Px</strain>
        <tissue evidence="2">Whole body</tissue>
    </source>
</reference>
<sequence length="73" mass="8200">MPRLSPVRSCEARAHPALPSLALDNSTKRHQRERPRPNNKIEEQNVVIPIIYSSAPAPRPGSAPRLRFHLIST</sequence>
<accession>A0A194QHG3</accession>
<gene>
    <name evidence="2" type="ORF">RR46_04063</name>
</gene>
<evidence type="ECO:0000256" key="1">
    <source>
        <dbReference type="SAM" id="MobiDB-lite"/>
    </source>
</evidence>
<dbReference type="AlphaFoldDB" id="A0A194QHG3"/>
<name>A0A194QHG3_PAPXU</name>
<evidence type="ECO:0000313" key="3">
    <source>
        <dbReference type="Proteomes" id="UP000053268"/>
    </source>
</evidence>
<dbReference type="EMBL" id="KQ458793">
    <property type="protein sequence ID" value="KPJ04947.1"/>
    <property type="molecule type" value="Genomic_DNA"/>
</dbReference>
<feature type="compositionally biased region" description="Low complexity" evidence="1">
    <location>
        <begin position="54"/>
        <end position="65"/>
    </location>
</feature>
<dbReference type="Proteomes" id="UP000053268">
    <property type="component" value="Unassembled WGS sequence"/>
</dbReference>
<keyword evidence="3" id="KW-1185">Reference proteome</keyword>
<evidence type="ECO:0000313" key="2">
    <source>
        <dbReference type="EMBL" id="KPJ04947.1"/>
    </source>
</evidence>
<proteinExistence type="predicted"/>
<feature type="region of interest" description="Disordered" evidence="1">
    <location>
        <begin position="54"/>
        <end position="73"/>
    </location>
</feature>
<protein>
    <submittedName>
        <fullName evidence="2">Uncharacterized protein</fullName>
    </submittedName>
</protein>
<organism evidence="2 3">
    <name type="scientific">Papilio xuthus</name>
    <name type="common">Asian swallowtail butterfly</name>
    <dbReference type="NCBI Taxonomy" id="66420"/>
    <lineage>
        <taxon>Eukaryota</taxon>
        <taxon>Metazoa</taxon>
        <taxon>Ecdysozoa</taxon>
        <taxon>Arthropoda</taxon>
        <taxon>Hexapoda</taxon>
        <taxon>Insecta</taxon>
        <taxon>Pterygota</taxon>
        <taxon>Neoptera</taxon>
        <taxon>Endopterygota</taxon>
        <taxon>Lepidoptera</taxon>
        <taxon>Glossata</taxon>
        <taxon>Ditrysia</taxon>
        <taxon>Papilionoidea</taxon>
        <taxon>Papilionidae</taxon>
        <taxon>Papilioninae</taxon>
        <taxon>Papilio</taxon>
    </lineage>
</organism>